<dbReference type="InterPro" id="IPR009777">
    <property type="entry name" value="ZapD"/>
</dbReference>
<evidence type="ECO:0000313" key="6">
    <source>
        <dbReference type="EMBL" id="GGA96650.1"/>
    </source>
</evidence>
<evidence type="ECO:0000256" key="5">
    <source>
        <dbReference type="HAMAP-Rule" id="MF_01092"/>
    </source>
</evidence>
<keyword evidence="7" id="KW-1185">Reference proteome</keyword>
<dbReference type="SUPFAM" id="SSF160950">
    <property type="entry name" value="YacF-like"/>
    <property type="match status" value="1"/>
</dbReference>
<sequence length="246" mass="28443">MAALIFEHPLNEKVRNYLRLEQLFEQLMLSKALQHPLQQQQFFRALFEVAEVLERCEWRSDLLKDLAKQADKLEQWAAMPKVDISKIEQLLLQVKTLIAAISKHARVSDHLKNDRLLSSIRQRLSLPGGNCSFDLPQLHYWLHQQPELIQGQVEQWLQPFLLVADAINHLLKLLREQHSDSEVIASKGFYQGVAAECGLLRIEVDSQLQCYPTVSGHKHRFAIKFISAVNQELEDIPCRLYCCKIA</sequence>
<dbReference type="Gene3D" id="2.60.440.10">
    <property type="entry name" value="YacF-like domains"/>
    <property type="match status" value="1"/>
</dbReference>
<keyword evidence="2 5" id="KW-0132">Cell division</keyword>
<comment type="subunit">
    <text evidence="5">Interacts with FtsZ.</text>
</comment>
<keyword evidence="1 5" id="KW-0963">Cytoplasm</keyword>
<comment type="function">
    <text evidence="5">Cell division factor that enhances FtsZ-ring assembly. Directly interacts with FtsZ and promotes bundling of FtsZ protofilaments, with a reduction in FtsZ GTPase activity.</text>
</comment>
<dbReference type="NCBIfam" id="NF003655">
    <property type="entry name" value="PRK05287.1-3"/>
    <property type="match status" value="1"/>
</dbReference>
<evidence type="ECO:0000256" key="1">
    <source>
        <dbReference type="ARBA" id="ARBA00022490"/>
    </source>
</evidence>
<dbReference type="PANTHER" id="PTHR39455">
    <property type="entry name" value="CELL DIVISION PROTEIN ZAPD"/>
    <property type="match status" value="1"/>
</dbReference>
<keyword evidence="3 5" id="KW-0717">Septation</keyword>
<comment type="subcellular location">
    <subcellularLocation>
        <location evidence="5">Cytoplasm</location>
    </subcellularLocation>
    <text evidence="5">Localizes to mid-cell in an FtsZ-dependent manner.</text>
</comment>
<keyword evidence="4 5" id="KW-0131">Cell cycle</keyword>
<dbReference type="HAMAP" id="MF_01092">
    <property type="entry name" value="ZapD"/>
    <property type="match status" value="1"/>
</dbReference>
<organism evidence="6 7">
    <name type="scientific">Agarivorans gilvus</name>
    <dbReference type="NCBI Taxonomy" id="680279"/>
    <lineage>
        <taxon>Bacteria</taxon>
        <taxon>Pseudomonadati</taxon>
        <taxon>Pseudomonadota</taxon>
        <taxon>Gammaproteobacteria</taxon>
        <taxon>Alteromonadales</taxon>
        <taxon>Alteromonadaceae</taxon>
        <taxon>Agarivorans</taxon>
    </lineage>
</organism>
<gene>
    <name evidence="5 6" type="primary">zapD</name>
    <name evidence="6" type="ORF">GCM10007414_07040</name>
</gene>
<dbReference type="InterPro" id="IPR027462">
    <property type="entry name" value="ZapD_C"/>
</dbReference>
<accession>A0ABQ1HYY0</accession>
<dbReference type="GO" id="GO:0051301">
    <property type="term" value="P:cell division"/>
    <property type="evidence" value="ECO:0007669"/>
    <property type="project" value="UniProtKB-KW"/>
</dbReference>
<name>A0ABQ1HYY0_9ALTE</name>
<dbReference type="Pfam" id="PF07072">
    <property type="entry name" value="ZapD"/>
    <property type="match status" value="1"/>
</dbReference>
<evidence type="ECO:0000256" key="2">
    <source>
        <dbReference type="ARBA" id="ARBA00022618"/>
    </source>
</evidence>
<reference evidence="7" key="1">
    <citation type="journal article" date="2019" name="Int. J. Syst. Evol. Microbiol.">
        <title>The Global Catalogue of Microorganisms (GCM) 10K type strain sequencing project: providing services to taxonomists for standard genome sequencing and annotation.</title>
        <authorList>
            <consortium name="The Broad Institute Genomics Platform"/>
            <consortium name="The Broad Institute Genome Sequencing Center for Infectious Disease"/>
            <person name="Wu L."/>
            <person name="Ma J."/>
        </authorList>
    </citation>
    <scope>NUCLEOTIDE SEQUENCE [LARGE SCALE GENOMIC DNA]</scope>
    <source>
        <strain evidence="7">CGMCC 1.10131</strain>
    </source>
</reference>
<evidence type="ECO:0000256" key="3">
    <source>
        <dbReference type="ARBA" id="ARBA00023210"/>
    </source>
</evidence>
<evidence type="ECO:0000313" key="7">
    <source>
        <dbReference type="Proteomes" id="UP000651977"/>
    </source>
</evidence>
<protein>
    <recommendedName>
        <fullName evidence="5">Cell division protein ZapD</fullName>
    </recommendedName>
    <alternativeName>
        <fullName evidence="5">Z ring-associated protein D</fullName>
    </alternativeName>
</protein>
<dbReference type="EMBL" id="BMDY01000003">
    <property type="protein sequence ID" value="GGA96650.1"/>
    <property type="molecule type" value="Genomic_DNA"/>
</dbReference>
<dbReference type="RefSeq" id="WP_055732789.1">
    <property type="nucleotide sequence ID" value="NZ_BMDY01000003.1"/>
</dbReference>
<dbReference type="Gene3D" id="1.10.3900.10">
    <property type="entry name" value="YacF-like"/>
    <property type="match status" value="1"/>
</dbReference>
<proteinExistence type="inferred from homology"/>
<dbReference type="PANTHER" id="PTHR39455:SF1">
    <property type="entry name" value="CELL DIVISION PROTEIN ZAPD"/>
    <property type="match status" value="1"/>
</dbReference>
<dbReference type="InterPro" id="IPR036268">
    <property type="entry name" value="ZapD_sf"/>
</dbReference>
<comment type="similarity">
    <text evidence="5">Belongs to the ZapD family.</text>
</comment>
<dbReference type="Proteomes" id="UP000651977">
    <property type="component" value="Unassembled WGS sequence"/>
</dbReference>
<comment type="caution">
    <text evidence="6">The sequence shown here is derived from an EMBL/GenBank/DDBJ whole genome shotgun (WGS) entry which is preliminary data.</text>
</comment>
<evidence type="ECO:0000256" key="4">
    <source>
        <dbReference type="ARBA" id="ARBA00023306"/>
    </source>
</evidence>